<comment type="caution">
    <text evidence="2">The sequence shown here is derived from an EMBL/GenBank/DDBJ whole genome shotgun (WGS) entry which is preliminary data.</text>
</comment>
<feature type="region of interest" description="Disordered" evidence="1">
    <location>
        <begin position="1"/>
        <end position="96"/>
    </location>
</feature>
<evidence type="ECO:0000313" key="2">
    <source>
        <dbReference type="EMBL" id="KAJ1158314.1"/>
    </source>
</evidence>
<keyword evidence="3" id="KW-1185">Reference proteome</keyword>
<dbReference type="Proteomes" id="UP001066276">
    <property type="component" value="Chromosome 5"/>
</dbReference>
<evidence type="ECO:0000256" key="1">
    <source>
        <dbReference type="SAM" id="MobiDB-lite"/>
    </source>
</evidence>
<proteinExistence type="predicted"/>
<evidence type="ECO:0000313" key="3">
    <source>
        <dbReference type="Proteomes" id="UP001066276"/>
    </source>
</evidence>
<organism evidence="2 3">
    <name type="scientific">Pleurodeles waltl</name>
    <name type="common">Iberian ribbed newt</name>
    <dbReference type="NCBI Taxonomy" id="8319"/>
    <lineage>
        <taxon>Eukaryota</taxon>
        <taxon>Metazoa</taxon>
        <taxon>Chordata</taxon>
        <taxon>Craniata</taxon>
        <taxon>Vertebrata</taxon>
        <taxon>Euteleostomi</taxon>
        <taxon>Amphibia</taxon>
        <taxon>Batrachia</taxon>
        <taxon>Caudata</taxon>
        <taxon>Salamandroidea</taxon>
        <taxon>Salamandridae</taxon>
        <taxon>Pleurodelinae</taxon>
        <taxon>Pleurodeles</taxon>
    </lineage>
</organism>
<reference evidence="2" key="1">
    <citation type="journal article" date="2022" name="bioRxiv">
        <title>Sequencing and chromosome-scale assembly of the giantPleurodeles waltlgenome.</title>
        <authorList>
            <person name="Brown T."/>
            <person name="Elewa A."/>
            <person name="Iarovenko S."/>
            <person name="Subramanian E."/>
            <person name="Araus A.J."/>
            <person name="Petzold A."/>
            <person name="Susuki M."/>
            <person name="Suzuki K.-i.T."/>
            <person name="Hayashi T."/>
            <person name="Toyoda A."/>
            <person name="Oliveira C."/>
            <person name="Osipova E."/>
            <person name="Leigh N.D."/>
            <person name="Simon A."/>
            <person name="Yun M.H."/>
        </authorList>
    </citation>
    <scope>NUCLEOTIDE SEQUENCE</scope>
    <source>
        <strain evidence="2">20211129_DDA</strain>
        <tissue evidence="2">Liver</tissue>
    </source>
</reference>
<sequence length="96" mass="10202">MPMKPSIGQAATDQRDTPRIPPSGALHPIHDGGTTTLDKPERNHPALRGGTLHAGVEENRSPQSPPSSAETYLETRREASAMPPSLVASHGGHWVP</sequence>
<protein>
    <submittedName>
        <fullName evidence="2">Uncharacterized protein</fullName>
    </submittedName>
</protein>
<dbReference type="AlphaFoldDB" id="A0AAV7S450"/>
<name>A0AAV7S450_PLEWA</name>
<dbReference type="EMBL" id="JANPWB010000009">
    <property type="protein sequence ID" value="KAJ1158314.1"/>
    <property type="molecule type" value="Genomic_DNA"/>
</dbReference>
<gene>
    <name evidence="2" type="ORF">NDU88_011006</name>
</gene>
<accession>A0AAV7S450</accession>